<keyword evidence="3" id="KW-0812">Transmembrane</keyword>
<name>A0A2U3D9Z1_SULT2</name>
<gene>
    <name evidence="4" type="ORF">BM613_05395</name>
</gene>
<keyword evidence="2 3" id="KW-0472">Membrane</keyword>
<feature type="transmembrane region" description="Helical" evidence="3">
    <location>
        <begin position="369"/>
        <end position="390"/>
    </location>
</feature>
<keyword evidence="3" id="KW-1133">Transmembrane helix</keyword>
<dbReference type="GO" id="GO:0016020">
    <property type="term" value="C:membrane"/>
    <property type="evidence" value="ECO:0007669"/>
    <property type="project" value="InterPro"/>
</dbReference>
<dbReference type="InterPro" id="IPR050768">
    <property type="entry name" value="UPF0353/GerABKA_families"/>
</dbReference>
<evidence type="ECO:0000313" key="5">
    <source>
        <dbReference type="Proteomes" id="UP000245380"/>
    </source>
</evidence>
<proteinExistence type="inferred from homology"/>
<protein>
    <submittedName>
        <fullName evidence="4">Spore germination protein</fullName>
    </submittedName>
</protein>
<dbReference type="RefSeq" id="WP_109430146.1">
    <property type="nucleotide sequence ID" value="NZ_MPDK01000006.1"/>
</dbReference>
<dbReference type="Proteomes" id="UP000245380">
    <property type="component" value="Unassembled WGS sequence"/>
</dbReference>
<dbReference type="PANTHER" id="PTHR22550">
    <property type="entry name" value="SPORE GERMINATION PROTEIN"/>
    <property type="match status" value="1"/>
</dbReference>
<comment type="caution">
    <text evidence="4">The sequence shown here is derived from an EMBL/GenBank/DDBJ whole genome shotgun (WGS) entry which is preliminary data.</text>
</comment>
<evidence type="ECO:0000256" key="1">
    <source>
        <dbReference type="ARBA" id="ARBA00005278"/>
    </source>
</evidence>
<dbReference type="InterPro" id="IPR004995">
    <property type="entry name" value="Spore_Ger"/>
</dbReference>
<accession>A0A2U3D9Z1</accession>
<organism evidence="4 5">
    <name type="scientific">Sulfoacidibacillus thermotolerans</name>
    <name type="common">Acidibacillus sulfuroxidans</name>
    <dbReference type="NCBI Taxonomy" id="1765684"/>
    <lineage>
        <taxon>Bacteria</taxon>
        <taxon>Bacillati</taxon>
        <taxon>Bacillota</taxon>
        <taxon>Bacilli</taxon>
        <taxon>Bacillales</taxon>
        <taxon>Alicyclobacillaceae</taxon>
        <taxon>Sulfoacidibacillus</taxon>
    </lineage>
</organism>
<dbReference type="GO" id="GO:0009847">
    <property type="term" value="P:spore germination"/>
    <property type="evidence" value="ECO:0007669"/>
    <property type="project" value="InterPro"/>
</dbReference>
<dbReference type="Pfam" id="PF03323">
    <property type="entry name" value="GerA"/>
    <property type="match status" value="1"/>
</dbReference>
<sequence>MQMHKLWRWLTVDDSLLDHQFVLTPENKAEHQQIEERAKGQQKVGNARRARHLRLHVKAAYAYYGERHTDQIENGKRGVDVFGKKQITPVTYAALHARAQARAKKRKVNAAWQEKLPTHVQYDIQGNRNIVEHIFHMPKNADIVIRNFRIGGSPHLTAFAVFVDGLADKTIINNHILEPLMLLSTLESHSSGIAAMKWIKENLLPGNQVMELKTWKEVTESILAGSTVVFFEGVATALSVETKGWEHRMVGVSQTEAVVRGPHDAFTENFRANTGLVRSRLRSTKLITEITQIGELASTDIAIMYIDGLANERLIAEVKRRIKSIKVDYMPDSGLLEQFMEDDPISVFPRFLSTERPDRVAYGLTEGQVAIFVGQSPYALLAPVLFWSLLHTSEDAYLRWPFGTFIRSIRMLSLVIGLLLPALYIAVTNYHPEMIPTDLMLAVAASRERVPFPVVFEVLIMEFSLELIREAGIRIPSVIGPTIGIVGALILGQAAVAAGIISPLLIIIVAVTALGSFTMPNYNLSFSIRVLRFAFIVVAAFFGFYGITLGLMVLVMHTVSVRSFGVPLLSPIAPWQKSAPDIIARGKVFTMETRPAAFGAQDTKRQERITRPWSARIEALRKADKRNRT</sequence>
<feature type="transmembrane region" description="Helical" evidence="3">
    <location>
        <begin position="533"/>
        <end position="555"/>
    </location>
</feature>
<dbReference type="OrthoDB" id="9772630at2"/>
<dbReference type="PANTHER" id="PTHR22550:SF5">
    <property type="entry name" value="LEUCINE ZIPPER PROTEIN 4"/>
    <property type="match status" value="1"/>
</dbReference>
<evidence type="ECO:0000256" key="3">
    <source>
        <dbReference type="SAM" id="Phobius"/>
    </source>
</evidence>
<evidence type="ECO:0000256" key="2">
    <source>
        <dbReference type="ARBA" id="ARBA00023136"/>
    </source>
</evidence>
<feature type="transmembrane region" description="Helical" evidence="3">
    <location>
        <begin position="411"/>
        <end position="430"/>
    </location>
</feature>
<evidence type="ECO:0000313" key="4">
    <source>
        <dbReference type="EMBL" id="PWI58099.1"/>
    </source>
</evidence>
<comment type="similarity">
    <text evidence="1">Belongs to the GerABKA family.</text>
</comment>
<feature type="transmembrane region" description="Helical" evidence="3">
    <location>
        <begin position="480"/>
        <end position="513"/>
    </location>
</feature>
<dbReference type="AlphaFoldDB" id="A0A2U3D9Z1"/>
<keyword evidence="5" id="KW-1185">Reference proteome</keyword>
<dbReference type="EMBL" id="MPDK01000006">
    <property type="protein sequence ID" value="PWI58099.1"/>
    <property type="molecule type" value="Genomic_DNA"/>
</dbReference>
<reference evidence="4 5" key="1">
    <citation type="submission" date="2016-11" db="EMBL/GenBank/DDBJ databases">
        <title>Comparative genomics of Acidibacillus ferroxidans species.</title>
        <authorList>
            <person name="Oliveira G."/>
            <person name="Nunes G."/>
            <person name="Oliveira R."/>
            <person name="Araujo F."/>
            <person name="Salim A."/>
            <person name="Scholte L."/>
            <person name="Morais D."/>
            <person name="Nancucheo I."/>
            <person name="Johnson D.B."/>
            <person name="Grail B."/>
            <person name="Bittencourt J."/>
            <person name="Valadares R."/>
        </authorList>
    </citation>
    <scope>NUCLEOTIDE SEQUENCE [LARGE SCALE GENOMIC DNA]</scope>
    <source>
        <strain evidence="4 5">Y002</strain>
    </source>
</reference>